<evidence type="ECO:0000256" key="1">
    <source>
        <dbReference type="ARBA" id="ARBA00008072"/>
    </source>
</evidence>
<comment type="caution">
    <text evidence="4">The sequence shown here is derived from an EMBL/GenBank/DDBJ whole genome shotgun (WGS) entry which is preliminary data.</text>
</comment>
<dbReference type="EMBL" id="JANBVO010000036">
    <property type="protein sequence ID" value="KAJ9137056.1"/>
    <property type="molecule type" value="Genomic_DNA"/>
</dbReference>
<protein>
    <submittedName>
        <fullName evidence="4">Enoylreductase-like protein</fullName>
    </submittedName>
</protein>
<evidence type="ECO:0000256" key="2">
    <source>
        <dbReference type="ARBA" id="ARBA00023002"/>
    </source>
</evidence>
<accession>A0AA38VEW7</accession>
<dbReference type="InterPro" id="IPR013154">
    <property type="entry name" value="ADH-like_N"/>
</dbReference>
<dbReference type="AlphaFoldDB" id="A0AA38VEW7"/>
<sequence length="400" mass="42575">MKALILDAENKTATVQDIPRPTPGSDELLVKVTALALNPVDALYTYHPLGGTGRTVGSDFSGTVVASGGTTTFSKGDRVAGFLQGACSVNDRPGAFAEYLVCPADLVRKVPDSVSLEEAAAVNLCGLTAAQAIFYRLGLPAPFTWEPHHEDGEEFDARPLTGGDSKQARPLVFFIYGASTSVGLYAAQLVRHSAAASGRPIRLIGTASHARFPMLKAEPYNYDALVDYRSPDWPAQVRKLAGGGGVDLAYDCISEGTTVRLTNSVLRPASGDSSSKGRLAVVRSRAAGAWETGGVPEGLGEPIYGAVWEGLGADIQYQKFWVRTSPSKRAFAGAFYKWLSEAGGRLRANPVRPMPGGLEKIVQDGFALLGSGPVSGRTQERTEPWMRPVSGEKLVYKVEQ</sequence>
<feature type="domain" description="Enoyl reductase (ER)" evidence="3">
    <location>
        <begin position="8"/>
        <end position="346"/>
    </location>
</feature>
<keyword evidence="5" id="KW-1185">Reference proteome</keyword>
<dbReference type="Proteomes" id="UP001174694">
    <property type="component" value="Unassembled WGS sequence"/>
</dbReference>
<dbReference type="PANTHER" id="PTHR45348:SF7">
    <property type="entry name" value="ZINC BINDING OXIDOREDUCTASE, PUTATIVE-RELATED"/>
    <property type="match status" value="1"/>
</dbReference>
<dbReference type="InterPro" id="IPR036291">
    <property type="entry name" value="NAD(P)-bd_dom_sf"/>
</dbReference>
<evidence type="ECO:0000313" key="5">
    <source>
        <dbReference type="Proteomes" id="UP001174694"/>
    </source>
</evidence>
<proteinExistence type="inferred from homology"/>
<dbReference type="InterPro" id="IPR047122">
    <property type="entry name" value="Trans-enoyl_RdTase-like"/>
</dbReference>
<dbReference type="Pfam" id="PF08240">
    <property type="entry name" value="ADH_N"/>
    <property type="match status" value="1"/>
</dbReference>
<reference evidence="4" key="1">
    <citation type="submission" date="2022-07" db="EMBL/GenBank/DDBJ databases">
        <title>Fungi with potential for degradation of polypropylene.</title>
        <authorList>
            <person name="Gostincar C."/>
        </authorList>
    </citation>
    <scope>NUCLEOTIDE SEQUENCE</scope>
    <source>
        <strain evidence="4">EXF-13308</strain>
    </source>
</reference>
<dbReference type="Gene3D" id="3.40.50.720">
    <property type="entry name" value="NAD(P)-binding Rossmann-like Domain"/>
    <property type="match status" value="1"/>
</dbReference>
<dbReference type="SUPFAM" id="SSF50129">
    <property type="entry name" value="GroES-like"/>
    <property type="match status" value="1"/>
</dbReference>
<gene>
    <name evidence="4" type="ORF">NKR23_g9368</name>
</gene>
<dbReference type="Gene3D" id="3.90.180.10">
    <property type="entry name" value="Medium-chain alcohol dehydrogenases, catalytic domain"/>
    <property type="match status" value="1"/>
</dbReference>
<keyword evidence="2" id="KW-0560">Oxidoreductase</keyword>
<comment type="similarity">
    <text evidence="1">Belongs to the zinc-containing alcohol dehydrogenase family.</text>
</comment>
<evidence type="ECO:0000313" key="4">
    <source>
        <dbReference type="EMBL" id="KAJ9137056.1"/>
    </source>
</evidence>
<dbReference type="SMART" id="SM00829">
    <property type="entry name" value="PKS_ER"/>
    <property type="match status" value="1"/>
</dbReference>
<organism evidence="4 5">
    <name type="scientific">Pleurostoma richardsiae</name>
    <dbReference type="NCBI Taxonomy" id="41990"/>
    <lineage>
        <taxon>Eukaryota</taxon>
        <taxon>Fungi</taxon>
        <taxon>Dikarya</taxon>
        <taxon>Ascomycota</taxon>
        <taxon>Pezizomycotina</taxon>
        <taxon>Sordariomycetes</taxon>
        <taxon>Sordariomycetidae</taxon>
        <taxon>Calosphaeriales</taxon>
        <taxon>Pleurostomataceae</taxon>
        <taxon>Pleurostoma</taxon>
    </lineage>
</organism>
<dbReference type="SUPFAM" id="SSF51735">
    <property type="entry name" value="NAD(P)-binding Rossmann-fold domains"/>
    <property type="match status" value="1"/>
</dbReference>
<dbReference type="CDD" id="cd08249">
    <property type="entry name" value="enoyl_reductase_like"/>
    <property type="match status" value="1"/>
</dbReference>
<dbReference type="GO" id="GO:0016651">
    <property type="term" value="F:oxidoreductase activity, acting on NAD(P)H"/>
    <property type="evidence" value="ECO:0007669"/>
    <property type="project" value="InterPro"/>
</dbReference>
<dbReference type="InterPro" id="IPR011032">
    <property type="entry name" value="GroES-like_sf"/>
</dbReference>
<name>A0AA38VEW7_9PEZI</name>
<dbReference type="InterPro" id="IPR020843">
    <property type="entry name" value="ER"/>
</dbReference>
<dbReference type="PANTHER" id="PTHR45348">
    <property type="entry name" value="HYPOTHETICAL OXIDOREDUCTASE (EUROFUNG)"/>
    <property type="match status" value="1"/>
</dbReference>
<evidence type="ECO:0000259" key="3">
    <source>
        <dbReference type="SMART" id="SM00829"/>
    </source>
</evidence>